<dbReference type="HAMAP" id="MF_00013">
    <property type="entry name" value="LipB"/>
    <property type="match status" value="1"/>
</dbReference>
<evidence type="ECO:0000256" key="3">
    <source>
        <dbReference type="ARBA" id="ARBA00023315"/>
    </source>
</evidence>
<dbReference type="SUPFAM" id="SSF55681">
    <property type="entry name" value="Class II aaRS and biotin synthetases"/>
    <property type="match status" value="1"/>
</dbReference>
<feature type="binding site" evidence="5 8">
    <location>
        <begin position="150"/>
        <end position="152"/>
    </location>
    <ligand>
        <name>substrate</name>
    </ligand>
</feature>
<evidence type="ECO:0000256" key="1">
    <source>
        <dbReference type="ARBA" id="ARBA00004821"/>
    </source>
</evidence>
<sequence length="229" mass="26809">MRSRFYRLRRSLETSKKILNRRLAGEVDDLFFLLEHPHTYTLGKVADRSNLLLTHEQLTERGIKVYDIDRGGDITYHGPGQIVGYPIIDLKKWKEDTHAYLRNLEQLIINVCKKYGLKADRKEGLTGVWIEDRKIAAIGIKVSRWITMHGFAFNINTDLSLFGGIIPCGIKDKEVTSLQKETGIMYDIEDIKKDLLEEFVRIFDYRHHTEIDRSRFINSIIEFERAEHE</sequence>
<dbReference type="PATRIC" id="fig|1191523.3.peg.2383"/>
<dbReference type="GO" id="GO:0005737">
    <property type="term" value="C:cytoplasm"/>
    <property type="evidence" value="ECO:0007669"/>
    <property type="project" value="UniProtKB-SubCell"/>
</dbReference>
<dbReference type="CDD" id="cd16444">
    <property type="entry name" value="LipB"/>
    <property type="match status" value="1"/>
</dbReference>
<proteinExistence type="inferred from homology"/>
<dbReference type="PIRSF" id="PIRSF016262">
    <property type="entry name" value="LPLase"/>
    <property type="match status" value="1"/>
</dbReference>
<dbReference type="NCBIfam" id="NF010925">
    <property type="entry name" value="PRK14345.1"/>
    <property type="match status" value="1"/>
</dbReference>
<dbReference type="eggNOG" id="COG0321">
    <property type="taxonomic scope" value="Bacteria"/>
</dbReference>
<feature type="site" description="Lowers pKa of active site Cys" evidence="5 9">
    <location>
        <position position="134"/>
    </location>
</feature>
<dbReference type="Pfam" id="PF21948">
    <property type="entry name" value="LplA-B_cat"/>
    <property type="match status" value="1"/>
</dbReference>
<evidence type="ECO:0000256" key="6">
    <source>
        <dbReference type="PIRNR" id="PIRNR016262"/>
    </source>
</evidence>
<keyword evidence="2 5" id="KW-0808">Transferase</keyword>
<dbReference type="AlphaFoldDB" id="I6YY72"/>
<reference evidence="11 12" key="1">
    <citation type="journal article" date="2013" name="PLoS ONE">
        <title>Genomic analysis of Melioribacter roseus, facultatively anaerobic organotrophic bacterium representing a novel deep lineage within Bacteriodetes/Chlorobi group.</title>
        <authorList>
            <person name="Kadnikov V.V."/>
            <person name="Mardanov A.V."/>
            <person name="Podosokorskaya O.A."/>
            <person name="Gavrilov S.N."/>
            <person name="Kublanov I.V."/>
            <person name="Beletsky A.V."/>
            <person name="Bonch-Osmolovskaya E.A."/>
            <person name="Ravin N.V."/>
        </authorList>
    </citation>
    <scope>NUCLEOTIDE SEQUENCE [LARGE SCALE GENOMIC DNA]</scope>
    <source>
        <strain evidence="12">JCM 17771 / P3M-2</strain>
    </source>
</reference>
<dbReference type="GO" id="GO:0016874">
    <property type="term" value="F:ligase activity"/>
    <property type="evidence" value="ECO:0007669"/>
    <property type="project" value="UniProtKB-KW"/>
</dbReference>
<evidence type="ECO:0000313" key="12">
    <source>
        <dbReference type="Proteomes" id="UP000009011"/>
    </source>
</evidence>
<dbReference type="InterPro" id="IPR000544">
    <property type="entry name" value="Octanoyltransferase"/>
</dbReference>
<evidence type="ECO:0000256" key="9">
    <source>
        <dbReference type="PIRSR" id="PIRSR016262-3"/>
    </source>
</evidence>
<accession>I6YY72</accession>
<feature type="active site" description="Acyl-thioester intermediate" evidence="5 7">
    <location>
        <position position="168"/>
    </location>
</feature>
<evidence type="ECO:0000259" key="10">
    <source>
        <dbReference type="PROSITE" id="PS51733"/>
    </source>
</evidence>
<dbReference type="PANTHER" id="PTHR10993">
    <property type="entry name" value="OCTANOYLTRANSFERASE"/>
    <property type="match status" value="1"/>
</dbReference>
<dbReference type="InterPro" id="IPR045864">
    <property type="entry name" value="aa-tRNA-synth_II/BPL/LPL"/>
</dbReference>
<evidence type="ECO:0000256" key="2">
    <source>
        <dbReference type="ARBA" id="ARBA00022679"/>
    </source>
</evidence>
<dbReference type="HOGENOM" id="CLU_035168_1_3_10"/>
<comment type="similarity">
    <text evidence="5 6">Belongs to the LipB family.</text>
</comment>
<gene>
    <name evidence="5" type="primary">lipB</name>
    <name evidence="11" type="ordered locus">MROS_2257</name>
</gene>
<evidence type="ECO:0000313" key="11">
    <source>
        <dbReference type="EMBL" id="AFN75487.1"/>
    </source>
</evidence>
<evidence type="ECO:0000256" key="7">
    <source>
        <dbReference type="PIRSR" id="PIRSR016262-1"/>
    </source>
</evidence>
<comment type="subcellular location">
    <subcellularLocation>
        <location evidence="5">Cytoplasm</location>
    </subcellularLocation>
</comment>
<dbReference type="InterPro" id="IPR004143">
    <property type="entry name" value="BPL_LPL_catalytic"/>
</dbReference>
<feature type="domain" description="BPL/LPL catalytic" evidence="10">
    <location>
        <begin position="25"/>
        <end position="207"/>
    </location>
</feature>
<keyword evidence="5" id="KW-0963">Cytoplasm</keyword>
<organism evidence="11 12">
    <name type="scientific">Melioribacter roseus (strain DSM 23840 / JCM 17771 / VKM B-2668 / P3M-2)</name>
    <dbReference type="NCBI Taxonomy" id="1191523"/>
    <lineage>
        <taxon>Bacteria</taxon>
        <taxon>Pseudomonadati</taxon>
        <taxon>Ignavibacteriota</taxon>
        <taxon>Ignavibacteria</taxon>
        <taxon>Ignavibacteriales</taxon>
        <taxon>Melioribacteraceae</taxon>
        <taxon>Melioribacter</taxon>
    </lineage>
</organism>
<protein>
    <recommendedName>
        <fullName evidence="5 6">Octanoyltransferase</fullName>
        <ecNumber evidence="5 6">2.3.1.181</ecNumber>
    </recommendedName>
    <alternativeName>
        <fullName evidence="5">Lipoate-protein ligase B</fullName>
    </alternativeName>
    <alternativeName>
        <fullName evidence="5">Lipoyl/octanoyl transferase</fullName>
    </alternativeName>
    <alternativeName>
        <fullName evidence="5">Octanoyl-[acyl-carrier-protein]-protein N-octanoyltransferase</fullName>
    </alternativeName>
</protein>
<evidence type="ECO:0000256" key="5">
    <source>
        <dbReference type="HAMAP-Rule" id="MF_00013"/>
    </source>
</evidence>
<feature type="binding site" evidence="5 8">
    <location>
        <begin position="70"/>
        <end position="77"/>
    </location>
    <ligand>
        <name>substrate</name>
    </ligand>
</feature>
<evidence type="ECO:0000256" key="8">
    <source>
        <dbReference type="PIRSR" id="PIRSR016262-2"/>
    </source>
</evidence>
<dbReference type="PROSITE" id="PS51733">
    <property type="entry name" value="BPL_LPL_CATALYTIC"/>
    <property type="match status" value="1"/>
</dbReference>
<keyword evidence="3 5" id="KW-0012">Acyltransferase</keyword>
<evidence type="ECO:0000256" key="4">
    <source>
        <dbReference type="ARBA" id="ARBA00024732"/>
    </source>
</evidence>
<dbReference type="PROSITE" id="PS01313">
    <property type="entry name" value="LIPB"/>
    <property type="match status" value="1"/>
</dbReference>
<comment type="function">
    <text evidence="4 5 6">Catalyzes the transfer of endogenously produced octanoic acid from octanoyl-acyl-carrier-protein onto the lipoyl domains of lipoate-dependent enzymes. Lipoyl-ACP can also act as a substrate although octanoyl-ACP is likely to be the physiological substrate.</text>
</comment>
<dbReference type="KEGG" id="mro:MROS_2257"/>
<dbReference type="NCBIfam" id="TIGR00214">
    <property type="entry name" value="lipB"/>
    <property type="match status" value="1"/>
</dbReference>
<comment type="miscellaneous">
    <text evidence="5">In the reaction, the free carboxyl group of octanoic acid is attached via an amide linkage to the epsilon-amino group of a specific lysine residue of lipoyl domains of lipoate-dependent enzymes.</text>
</comment>
<dbReference type="GO" id="GO:0033819">
    <property type="term" value="F:lipoyl(octanoyl) transferase activity"/>
    <property type="evidence" value="ECO:0007669"/>
    <property type="project" value="UniProtKB-EC"/>
</dbReference>
<dbReference type="PANTHER" id="PTHR10993:SF7">
    <property type="entry name" value="LIPOYLTRANSFERASE 2, MITOCHONDRIAL-RELATED"/>
    <property type="match status" value="1"/>
</dbReference>
<dbReference type="Gene3D" id="3.30.930.10">
    <property type="entry name" value="Bira Bifunctional Protein, Domain 2"/>
    <property type="match status" value="1"/>
</dbReference>
<dbReference type="InterPro" id="IPR020605">
    <property type="entry name" value="Octanoyltransferase_CS"/>
</dbReference>
<dbReference type="Proteomes" id="UP000009011">
    <property type="component" value="Chromosome"/>
</dbReference>
<dbReference type="UniPathway" id="UPA00538">
    <property type="reaction ID" value="UER00592"/>
</dbReference>
<keyword evidence="11" id="KW-0436">Ligase</keyword>
<dbReference type="RefSeq" id="WP_014856919.1">
    <property type="nucleotide sequence ID" value="NC_018178.1"/>
</dbReference>
<dbReference type="EC" id="2.3.1.181" evidence="5 6"/>
<name>I6YY72_MELRP</name>
<dbReference type="GO" id="GO:0009249">
    <property type="term" value="P:protein lipoylation"/>
    <property type="evidence" value="ECO:0007669"/>
    <property type="project" value="InterPro"/>
</dbReference>
<comment type="pathway">
    <text evidence="1 5 6">Protein modification; protein lipoylation via endogenous pathway; protein N(6)-(lipoyl)lysine from octanoyl-[acyl-carrier-protein]: step 1/2.</text>
</comment>
<dbReference type="STRING" id="1191523.MROS_2257"/>
<dbReference type="EMBL" id="CP003557">
    <property type="protein sequence ID" value="AFN75487.1"/>
    <property type="molecule type" value="Genomic_DNA"/>
</dbReference>
<keyword evidence="12" id="KW-1185">Reference proteome</keyword>
<feature type="binding site" evidence="5 8">
    <location>
        <begin position="137"/>
        <end position="139"/>
    </location>
    <ligand>
        <name>substrate</name>
    </ligand>
</feature>
<comment type="catalytic activity">
    <reaction evidence="5 6">
        <text>octanoyl-[ACP] + L-lysyl-[protein] = N(6)-octanoyl-L-lysyl-[protein] + holo-[ACP] + H(+)</text>
        <dbReference type="Rhea" id="RHEA:17665"/>
        <dbReference type="Rhea" id="RHEA-COMP:9636"/>
        <dbReference type="Rhea" id="RHEA-COMP:9685"/>
        <dbReference type="Rhea" id="RHEA-COMP:9752"/>
        <dbReference type="Rhea" id="RHEA-COMP:9928"/>
        <dbReference type="ChEBI" id="CHEBI:15378"/>
        <dbReference type="ChEBI" id="CHEBI:29969"/>
        <dbReference type="ChEBI" id="CHEBI:64479"/>
        <dbReference type="ChEBI" id="CHEBI:78463"/>
        <dbReference type="ChEBI" id="CHEBI:78809"/>
        <dbReference type="EC" id="2.3.1.181"/>
    </reaction>
</comment>